<dbReference type="AlphaFoldDB" id="A0AAD7J2D2"/>
<reference evidence="2" key="1">
    <citation type="submission" date="2023-03" db="EMBL/GenBank/DDBJ databases">
        <title>Massive genome expansion in bonnet fungi (Mycena s.s.) driven by repeated elements and novel gene families across ecological guilds.</title>
        <authorList>
            <consortium name="Lawrence Berkeley National Laboratory"/>
            <person name="Harder C.B."/>
            <person name="Miyauchi S."/>
            <person name="Viragh M."/>
            <person name="Kuo A."/>
            <person name="Thoen E."/>
            <person name="Andreopoulos B."/>
            <person name="Lu D."/>
            <person name="Skrede I."/>
            <person name="Drula E."/>
            <person name="Henrissat B."/>
            <person name="Morin E."/>
            <person name="Kohler A."/>
            <person name="Barry K."/>
            <person name="LaButti K."/>
            <person name="Morin E."/>
            <person name="Salamov A."/>
            <person name="Lipzen A."/>
            <person name="Mereny Z."/>
            <person name="Hegedus B."/>
            <person name="Baldrian P."/>
            <person name="Stursova M."/>
            <person name="Weitz H."/>
            <person name="Taylor A."/>
            <person name="Grigoriev I.V."/>
            <person name="Nagy L.G."/>
            <person name="Martin F."/>
            <person name="Kauserud H."/>
        </authorList>
    </citation>
    <scope>NUCLEOTIDE SEQUENCE</scope>
    <source>
        <strain evidence="2">CBHHK188m</strain>
    </source>
</reference>
<protein>
    <submittedName>
        <fullName evidence="2">Uncharacterized protein</fullName>
    </submittedName>
</protein>
<gene>
    <name evidence="2" type="ORF">DFH07DRAFT_960089</name>
</gene>
<organism evidence="2 3">
    <name type="scientific">Mycena maculata</name>
    <dbReference type="NCBI Taxonomy" id="230809"/>
    <lineage>
        <taxon>Eukaryota</taxon>
        <taxon>Fungi</taxon>
        <taxon>Dikarya</taxon>
        <taxon>Basidiomycota</taxon>
        <taxon>Agaricomycotina</taxon>
        <taxon>Agaricomycetes</taxon>
        <taxon>Agaricomycetidae</taxon>
        <taxon>Agaricales</taxon>
        <taxon>Marasmiineae</taxon>
        <taxon>Mycenaceae</taxon>
        <taxon>Mycena</taxon>
    </lineage>
</organism>
<feature type="compositionally biased region" description="Basic residues" evidence="1">
    <location>
        <begin position="74"/>
        <end position="90"/>
    </location>
</feature>
<keyword evidence="3" id="KW-1185">Reference proteome</keyword>
<feature type="compositionally biased region" description="Basic residues" evidence="1">
    <location>
        <begin position="102"/>
        <end position="113"/>
    </location>
</feature>
<comment type="caution">
    <text evidence="2">The sequence shown here is derived from an EMBL/GenBank/DDBJ whole genome shotgun (WGS) entry which is preliminary data.</text>
</comment>
<feature type="region of interest" description="Disordered" evidence="1">
    <location>
        <begin position="16"/>
        <end position="126"/>
    </location>
</feature>
<accession>A0AAD7J2D2</accession>
<dbReference type="EMBL" id="JARJLG010000070">
    <property type="protein sequence ID" value="KAJ7753621.1"/>
    <property type="molecule type" value="Genomic_DNA"/>
</dbReference>
<proteinExistence type="predicted"/>
<sequence length="507" mass="54069">MDASDPSIASSMVGLLSCSPDFEDGNGTFVPSPGGDIDDDEVTATDNPSVQERGNKRGASTVELSDSSESEKPPKKRAAPKGRGRVKKGKNTADSDSDLPKSRKKSPKKKVKGKQVAEEDPENQKLVLLIPQADGEGNQRENITRATDFDEALDLIYTTIGCADVGKKPKLSYKLATATAKEAAISLASVTDWEGLVAEVTAAEKKKKSSVAANILVTEQYMLSLRAQLNIKKAPTGNKRGKKIQILDLEHAGSGDDDFDEGLGIMEKESKFVEQLQSHHGRCQLCGPSKACKIDVSGNHQVLSNNMLKGWARALAAETHGVTMVTLPRAGLFSMFFKSMAGPAGNPPATPGSMAPGYSPFMNPYAFMPWGMNGGMGGMPGMMGGNPFNSTMSGQLSNAVTPSPLPRGNHVASSSALSGIPSSDPPEMGALNPYPEIADFFRKVDVHYPRRCLLDLISNFDDQSYFNIEEIATLDSADAISRAVSITTGNAVSEIKRIDKAKARSRA</sequence>
<evidence type="ECO:0000313" key="2">
    <source>
        <dbReference type="EMBL" id="KAJ7753621.1"/>
    </source>
</evidence>
<dbReference type="Proteomes" id="UP001215280">
    <property type="component" value="Unassembled WGS sequence"/>
</dbReference>
<evidence type="ECO:0000313" key="3">
    <source>
        <dbReference type="Proteomes" id="UP001215280"/>
    </source>
</evidence>
<name>A0AAD7J2D2_9AGAR</name>
<evidence type="ECO:0000256" key="1">
    <source>
        <dbReference type="SAM" id="MobiDB-lite"/>
    </source>
</evidence>